<dbReference type="AlphaFoldDB" id="A0AAV9IY75"/>
<dbReference type="GO" id="GO:0045048">
    <property type="term" value="P:protein insertion into ER membrane"/>
    <property type="evidence" value="ECO:0007669"/>
    <property type="project" value="InterPro"/>
</dbReference>
<evidence type="ECO:0000313" key="7">
    <source>
        <dbReference type="EMBL" id="KAK4537209.1"/>
    </source>
</evidence>
<evidence type="ECO:0000256" key="6">
    <source>
        <dbReference type="SAM" id="Phobius"/>
    </source>
</evidence>
<evidence type="ECO:0000256" key="4">
    <source>
        <dbReference type="ARBA" id="ARBA00023136"/>
    </source>
</evidence>
<dbReference type="InterPro" id="IPR005351">
    <property type="entry name" value="ASTER"/>
</dbReference>
<keyword evidence="8" id="KW-1185">Reference proteome</keyword>
<feature type="compositionally biased region" description="Polar residues" evidence="5">
    <location>
        <begin position="1"/>
        <end position="16"/>
    </location>
</feature>
<evidence type="ECO:0000256" key="5">
    <source>
        <dbReference type="SAM" id="MobiDB-lite"/>
    </source>
</evidence>
<feature type="transmembrane region" description="Helical" evidence="6">
    <location>
        <begin position="40"/>
        <end position="67"/>
    </location>
</feature>
<evidence type="ECO:0000256" key="1">
    <source>
        <dbReference type="ARBA" id="ARBA00004370"/>
    </source>
</evidence>
<comment type="subcellular location">
    <subcellularLocation>
        <location evidence="1">Membrane</location>
    </subcellularLocation>
</comment>
<proteinExistence type="predicted"/>
<keyword evidence="4 6" id="KW-0472">Membrane</keyword>
<accession>A0AAV9IY75</accession>
<dbReference type="GO" id="GO:0044183">
    <property type="term" value="F:protein folding chaperone"/>
    <property type="evidence" value="ECO:0007669"/>
    <property type="project" value="InterPro"/>
</dbReference>
<organism evidence="7 8">
    <name type="scientific">Cyanidium caldarium</name>
    <name type="common">Red alga</name>
    <dbReference type="NCBI Taxonomy" id="2771"/>
    <lineage>
        <taxon>Eukaryota</taxon>
        <taxon>Rhodophyta</taxon>
        <taxon>Bangiophyceae</taxon>
        <taxon>Cyanidiales</taxon>
        <taxon>Cyanidiaceae</taxon>
        <taxon>Cyanidium</taxon>
    </lineage>
</organism>
<dbReference type="Pfam" id="PF03669">
    <property type="entry name" value="ASTER"/>
    <property type="match status" value="1"/>
</dbReference>
<dbReference type="GO" id="GO:0005789">
    <property type="term" value="C:endoplasmic reticulum membrane"/>
    <property type="evidence" value="ECO:0007669"/>
    <property type="project" value="InterPro"/>
</dbReference>
<name>A0AAV9IY75_CYACA</name>
<keyword evidence="2 6" id="KW-0812">Transmembrane</keyword>
<feature type="region of interest" description="Disordered" evidence="5">
    <location>
        <begin position="1"/>
        <end position="36"/>
    </location>
</feature>
<reference evidence="7 8" key="1">
    <citation type="submission" date="2022-07" db="EMBL/GenBank/DDBJ databases">
        <title>Genome-wide signatures of adaptation to extreme environments.</title>
        <authorList>
            <person name="Cho C.H."/>
            <person name="Yoon H.S."/>
        </authorList>
    </citation>
    <scope>NUCLEOTIDE SEQUENCE [LARGE SCALE GENOMIC DNA]</scope>
    <source>
        <strain evidence="7 8">DBV 063 E5</strain>
    </source>
</reference>
<feature type="compositionally biased region" description="Basic and acidic residues" evidence="5">
    <location>
        <begin position="17"/>
        <end position="35"/>
    </location>
</feature>
<evidence type="ECO:0000313" key="8">
    <source>
        <dbReference type="Proteomes" id="UP001301350"/>
    </source>
</evidence>
<keyword evidence="3 6" id="KW-1133">Transmembrane helix</keyword>
<protein>
    <submittedName>
        <fullName evidence="7">Uncharacterized protein</fullName>
    </submittedName>
</protein>
<comment type="caution">
    <text evidence="7">The sequence shown here is derived from an EMBL/GenBank/DDBJ whole genome shotgun (WGS) entry which is preliminary data.</text>
</comment>
<gene>
    <name evidence="7" type="ORF">CDCA_CDCA11G3234</name>
</gene>
<dbReference type="EMBL" id="JANCYW010000011">
    <property type="protein sequence ID" value="KAK4537209.1"/>
    <property type="molecule type" value="Genomic_DNA"/>
</dbReference>
<sequence length="134" mass="14539">MPSSTAPIFPSPTSSTDDPRRPDLATPLARKDPPRSLDTYGLCTLAFGAGALFTKVHVWAWLCVLFFMASLNTMNRRTADTQQLASLGGFVLMVVLSADLLGCVPRIRSVFSERRERWEACEGGGRACVSGGMQ</sequence>
<dbReference type="Proteomes" id="UP001301350">
    <property type="component" value="Unassembled WGS sequence"/>
</dbReference>
<evidence type="ECO:0000256" key="3">
    <source>
        <dbReference type="ARBA" id="ARBA00022989"/>
    </source>
</evidence>
<evidence type="ECO:0000256" key="2">
    <source>
        <dbReference type="ARBA" id="ARBA00022692"/>
    </source>
</evidence>